<protein>
    <submittedName>
        <fullName evidence="1">Uncharacterized protein</fullName>
    </submittedName>
</protein>
<evidence type="ECO:0000313" key="1">
    <source>
        <dbReference type="EMBL" id="KAH7028876.1"/>
    </source>
</evidence>
<sequence>MPARPPAISEPRSVTSHVSRTNAQLLNVASGGHQQMPRTRHWAMCSLCQIDFRQLKREEPQAISTVSPPYRLRTTFTARAFVAWGQLDPLWFVTEIPPRTGWLVLDPVPTPPRTTGTLRGENAVRPSVVFISRHRHVRRDTFTLQNLICLVKEVFVAHSTPKVWAWP</sequence>
<dbReference type="GeneID" id="70177680"/>
<name>A0A9P8Y384_9PEZI</name>
<reference evidence="1" key="1">
    <citation type="journal article" date="2021" name="Nat. Commun.">
        <title>Genetic determinants of endophytism in the Arabidopsis root mycobiome.</title>
        <authorList>
            <person name="Mesny F."/>
            <person name="Miyauchi S."/>
            <person name="Thiergart T."/>
            <person name="Pickel B."/>
            <person name="Atanasova L."/>
            <person name="Karlsson M."/>
            <person name="Huettel B."/>
            <person name="Barry K.W."/>
            <person name="Haridas S."/>
            <person name="Chen C."/>
            <person name="Bauer D."/>
            <person name="Andreopoulos W."/>
            <person name="Pangilinan J."/>
            <person name="LaButti K."/>
            <person name="Riley R."/>
            <person name="Lipzen A."/>
            <person name="Clum A."/>
            <person name="Drula E."/>
            <person name="Henrissat B."/>
            <person name="Kohler A."/>
            <person name="Grigoriev I.V."/>
            <person name="Martin F.M."/>
            <person name="Hacquard S."/>
        </authorList>
    </citation>
    <scope>NUCLEOTIDE SEQUENCE</scope>
    <source>
        <strain evidence="1">MPI-CAGE-CH-0230</strain>
    </source>
</reference>
<proteinExistence type="predicted"/>
<keyword evidence="2" id="KW-1185">Reference proteome</keyword>
<dbReference type="RefSeq" id="XP_046011164.1">
    <property type="nucleotide sequence ID" value="XM_046148134.1"/>
</dbReference>
<organism evidence="1 2">
    <name type="scientific">Microdochium trichocladiopsis</name>
    <dbReference type="NCBI Taxonomy" id="1682393"/>
    <lineage>
        <taxon>Eukaryota</taxon>
        <taxon>Fungi</taxon>
        <taxon>Dikarya</taxon>
        <taxon>Ascomycota</taxon>
        <taxon>Pezizomycotina</taxon>
        <taxon>Sordariomycetes</taxon>
        <taxon>Xylariomycetidae</taxon>
        <taxon>Xylariales</taxon>
        <taxon>Microdochiaceae</taxon>
        <taxon>Microdochium</taxon>
    </lineage>
</organism>
<evidence type="ECO:0000313" key="2">
    <source>
        <dbReference type="Proteomes" id="UP000756346"/>
    </source>
</evidence>
<dbReference type="Proteomes" id="UP000756346">
    <property type="component" value="Unassembled WGS sequence"/>
</dbReference>
<gene>
    <name evidence="1" type="ORF">B0I36DRAFT_126819</name>
</gene>
<accession>A0A9P8Y384</accession>
<dbReference type="EMBL" id="JAGTJQ010000006">
    <property type="protein sequence ID" value="KAH7028876.1"/>
    <property type="molecule type" value="Genomic_DNA"/>
</dbReference>
<dbReference type="AlphaFoldDB" id="A0A9P8Y384"/>
<comment type="caution">
    <text evidence="1">The sequence shown here is derived from an EMBL/GenBank/DDBJ whole genome shotgun (WGS) entry which is preliminary data.</text>
</comment>